<reference evidence="1" key="1">
    <citation type="submission" date="1999-04" db="EMBL/GenBank/DDBJ databases">
        <title>Aspergillus fumigatus predicted 28 KD protein, SRG-1.</title>
        <authorList>
            <person name="Pott G.P."/>
            <person name="Patterson J.A."/>
            <person name="Selitrennikoff C.P."/>
        </authorList>
    </citation>
    <scope>NUCLEOTIDE SEQUENCE</scope>
    <source>
        <strain evidence="1">16424</strain>
    </source>
</reference>
<proteinExistence type="evidence at transcript level"/>
<feature type="non-terminal residue" evidence="1">
    <location>
        <position position="1"/>
    </location>
</feature>
<dbReference type="AlphaFoldDB" id="Q9Y8B6"/>
<accession>Q9Y8B6</accession>
<gene>
    <name evidence="1" type="primary">SRG-1</name>
</gene>
<protein>
    <submittedName>
        <fullName evidence="1">Putative salt-responsive protein</fullName>
    </submittedName>
</protein>
<name>Q9Y8B6_ASPFM</name>
<evidence type="ECO:0000313" key="1">
    <source>
        <dbReference type="EMBL" id="AAD37720.1"/>
    </source>
</evidence>
<dbReference type="EMBL" id="AF146225">
    <property type="protein sequence ID" value="AAD37720.1"/>
    <property type="molecule type" value="mRNA"/>
</dbReference>
<sequence>GTSLSEITSSSSLLDIHHITPPVSSLVTLQSTKSRCLSLLLTFARSCLRSSCLLWVFSLRGMCADLLTKSVCHLGLDSRYHSPLHHIQVLGRAPPLLITFIPLESIYRKSQTKLHLV</sequence>
<organism evidence="1">
    <name type="scientific">Aspergillus fumigatus</name>
    <name type="common">Neosartorya fumigata</name>
    <dbReference type="NCBI Taxonomy" id="746128"/>
    <lineage>
        <taxon>Eukaryota</taxon>
        <taxon>Fungi</taxon>
        <taxon>Dikarya</taxon>
        <taxon>Ascomycota</taxon>
        <taxon>Pezizomycotina</taxon>
        <taxon>Eurotiomycetes</taxon>
        <taxon>Eurotiomycetidae</taxon>
        <taxon>Eurotiales</taxon>
        <taxon>Aspergillaceae</taxon>
        <taxon>Aspergillus</taxon>
        <taxon>Aspergillus subgen. Fumigati</taxon>
    </lineage>
</organism>